<dbReference type="PROSITE" id="PS00678">
    <property type="entry name" value="WD_REPEATS_1"/>
    <property type="match status" value="1"/>
</dbReference>
<dbReference type="InterPro" id="IPR001632">
    <property type="entry name" value="WD40_G-protein_beta-like"/>
</dbReference>
<dbReference type="OrthoDB" id="10255630at2759"/>
<proteinExistence type="inferred from homology"/>
<keyword evidence="2 5" id="KW-0853">WD repeat</keyword>
<organism evidence="6 7">
    <name type="scientific">Fragilariopsis cylindrus CCMP1102</name>
    <dbReference type="NCBI Taxonomy" id="635003"/>
    <lineage>
        <taxon>Eukaryota</taxon>
        <taxon>Sar</taxon>
        <taxon>Stramenopiles</taxon>
        <taxon>Ochrophyta</taxon>
        <taxon>Bacillariophyta</taxon>
        <taxon>Bacillariophyceae</taxon>
        <taxon>Bacillariophycidae</taxon>
        <taxon>Bacillariales</taxon>
        <taxon>Bacillariaceae</taxon>
        <taxon>Fragilariopsis</taxon>
    </lineage>
</organism>
<dbReference type="SMART" id="SM00320">
    <property type="entry name" value="WD40"/>
    <property type="match status" value="7"/>
</dbReference>
<accession>A0A1E7F319</accession>
<dbReference type="KEGG" id="fcy:FRACYDRAFT_227483"/>
<name>A0A1E7F319_9STRA</name>
<dbReference type="InParanoid" id="A0A1E7F319"/>
<dbReference type="PANTHER" id="PTHR19850">
    <property type="entry name" value="GUANINE NUCLEOTIDE-BINDING PROTEIN BETA G PROTEIN BETA"/>
    <property type="match status" value="1"/>
</dbReference>
<dbReference type="PROSITE" id="PS50294">
    <property type="entry name" value="WD_REPEATS_REGION"/>
    <property type="match status" value="4"/>
</dbReference>
<evidence type="ECO:0000256" key="1">
    <source>
        <dbReference type="ARBA" id="ARBA00009768"/>
    </source>
</evidence>
<evidence type="ECO:0000256" key="4">
    <source>
        <dbReference type="ARBA" id="ARBA00023224"/>
    </source>
</evidence>
<dbReference type="PIRSF" id="PIRSF002394">
    <property type="entry name" value="GN-bd_beta"/>
    <property type="match status" value="1"/>
</dbReference>
<dbReference type="InterPro" id="IPR016346">
    <property type="entry name" value="G-protein_beta_1-5"/>
</dbReference>
<feature type="repeat" description="WD" evidence="5">
    <location>
        <begin position="352"/>
        <end position="384"/>
    </location>
</feature>
<dbReference type="SUPFAM" id="SSF50978">
    <property type="entry name" value="WD40 repeat-like"/>
    <property type="match status" value="1"/>
</dbReference>
<dbReference type="CDD" id="cd00200">
    <property type="entry name" value="WD40"/>
    <property type="match status" value="1"/>
</dbReference>
<sequence>MAASLKERADAARKEIGTLTAQIDKTLTSKRDKGIGLMQTVKNSGKPLAPIREPPSQLKCRRKLQGHFGKITAMDWSADGNTIVSASQDGNLLLWDAFSTSKKQDVRLKSSYVMSVCMEQTTGEYVAAGGLDNACSVYSVGDNNNNDSNKSQLKTELVSHEGYLAACKFFHSPSKMLTGSADSTCLLWDVNTGQIIDTYAEHSANIIEMELVGQHNFLSTSVDKTIKLWDTRTSSSKSNSSSGSVQTFTGHTADVNGITLLKSSNGTTFATCSGDGTVRVWDMRSYGEISQFGEIMDSSECDPFSDGDAGFTSITSSASGRLLFVGHSEGTVECYDILQQPNMDLDPMYMLNNAHETHVSCVGVSPTGDVLCTGSWDTQLKLFA</sequence>
<feature type="repeat" description="WD" evidence="5">
    <location>
        <begin position="248"/>
        <end position="291"/>
    </location>
</feature>
<dbReference type="PRINTS" id="PR00320">
    <property type="entry name" value="GPROTEINBRPT"/>
</dbReference>
<dbReference type="Pfam" id="PF25391">
    <property type="entry name" value="WD40_Gbeta"/>
    <property type="match status" value="1"/>
</dbReference>
<protein>
    <submittedName>
        <fullName evidence="6">WD40 repeat-like protein</fullName>
    </submittedName>
</protein>
<evidence type="ECO:0000313" key="7">
    <source>
        <dbReference type="Proteomes" id="UP000095751"/>
    </source>
</evidence>
<feature type="repeat" description="WD" evidence="5">
    <location>
        <begin position="199"/>
        <end position="239"/>
    </location>
</feature>
<dbReference type="InterPro" id="IPR019775">
    <property type="entry name" value="WD40_repeat_CS"/>
</dbReference>
<evidence type="ECO:0000256" key="5">
    <source>
        <dbReference type="PROSITE-ProRule" id="PRU00221"/>
    </source>
</evidence>
<feature type="repeat" description="WD" evidence="5">
    <location>
        <begin position="64"/>
        <end position="96"/>
    </location>
</feature>
<dbReference type="EMBL" id="KV784364">
    <property type="protein sequence ID" value="OEU12539.1"/>
    <property type="molecule type" value="Genomic_DNA"/>
</dbReference>
<feature type="repeat" description="WD" evidence="5">
    <location>
        <begin position="157"/>
        <end position="198"/>
    </location>
</feature>
<dbReference type="PRINTS" id="PR00319">
    <property type="entry name" value="GPROTEINB"/>
</dbReference>
<dbReference type="Gene3D" id="2.130.10.10">
    <property type="entry name" value="YVTN repeat-like/Quinoprotein amine dehydrogenase"/>
    <property type="match status" value="1"/>
</dbReference>
<reference evidence="6 7" key="1">
    <citation type="submission" date="2016-09" db="EMBL/GenBank/DDBJ databases">
        <title>Extensive genetic diversity and differential bi-allelic expression allows diatom success in the polar Southern Ocean.</title>
        <authorList>
            <consortium name="DOE Joint Genome Institute"/>
            <person name="Mock T."/>
            <person name="Otillar R.P."/>
            <person name="Strauss J."/>
            <person name="Dupont C."/>
            <person name="Frickenhaus S."/>
            <person name="Maumus F."/>
            <person name="Mcmullan M."/>
            <person name="Sanges R."/>
            <person name="Schmutz J."/>
            <person name="Toseland A."/>
            <person name="Valas R."/>
            <person name="Veluchamy A."/>
            <person name="Ward B.J."/>
            <person name="Allen A."/>
            <person name="Barry K."/>
            <person name="Falciatore A."/>
            <person name="Ferrante M."/>
            <person name="Fortunato A.E."/>
            <person name="Gloeckner G."/>
            <person name="Gruber A."/>
            <person name="Hipkin R."/>
            <person name="Janech M."/>
            <person name="Kroth P."/>
            <person name="Leese F."/>
            <person name="Lindquist E."/>
            <person name="Lyon B.R."/>
            <person name="Martin J."/>
            <person name="Mayer C."/>
            <person name="Parker M."/>
            <person name="Quesneville H."/>
            <person name="Raymond J."/>
            <person name="Uhlig C."/>
            <person name="Valentin K.U."/>
            <person name="Worden A.Z."/>
            <person name="Armbrust E.V."/>
            <person name="Bowler C."/>
            <person name="Green B."/>
            <person name="Moulton V."/>
            <person name="Van Oosterhout C."/>
            <person name="Grigoriev I."/>
        </authorList>
    </citation>
    <scope>NUCLEOTIDE SEQUENCE [LARGE SCALE GENOMIC DNA]</scope>
    <source>
        <strain evidence="6 7">CCMP1102</strain>
    </source>
</reference>
<evidence type="ECO:0000256" key="2">
    <source>
        <dbReference type="ARBA" id="ARBA00022574"/>
    </source>
</evidence>
<dbReference type="InterPro" id="IPR015943">
    <property type="entry name" value="WD40/YVTN_repeat-like_dom_sf"/>
</dbReference>
<gene>
    <name evidence="6" type="ORF">FRACYDRAFT_227483</name>
</gene>
<dbReference type="Proteomes" id="UP000095751">
    <property type="component" value="Unassembled WGS sequence"/>
</dbReference>
<dbReference type="FunCoup" id="A0A1E7F319">
    <property type="interactions" value="607"/>
</dbReference>
<dbReference type="InterPro" id="IPR020472">
    <property type="entry name" value="WD40_PAC1"/>
</dbReference>
<dbReference type="PROSITE" id="PS50082">
    <property type="entry name" value="WD_REPEATS_2"/>
    <property type="match status" value="5"/>
</dbReference>
<evidence type="ECO:0000256" key="3">
    <source>
        <dbReference type="ARBA" id="ARBA00022737"/>
    </source>
</evidence>
<dbReference type="InterPro" id="IPR001680">
    <property type="entry name" value="WD40_rpt"/>
</dbReference>
<keyword evidence="4" id="KW-0807">Transducer</keyword>
<keyword evidence="7" id="KW-1185">Reference proteome</keyword>
<dbReference type="InterPro" id="IPR036322">
    <property type="entry name" value="WD40_repeat_dom_sf"/>
</dbReference>
<dbReference type="AlphaFoldDB" id="A0A1E7F319"/>
<keyword evidence="3" id="KW-0677">Repeat</keyword>
<comment type="similarity">
    <text evidence="1">Belongs to the WD repeat G protein beta family.</text>
</comment>
<dbReference type="GO" id="GO:0007165">
    <property type="term" value="P:signal transduction"/>
    <property type="evidence" value="ECO:0007669"/>
    <property type="project" value="UniProtKB-KW"/>
</dbReference>
<evidence type="ECO:0000313" key="6">
    <source>
        <dbReference type="EMBL" id="OEU12539.1"/>
    </source>
</evidence>